<dbReference type="AlphaFoldDB" id="A0A7R9VSJ3"/>
<reference evidence="2" key="1">
    <citation type="submission" date="2021-01" db="EMBL/GenBank/DDBJ databases">
        <authorList>
            <person name="Corre E."/>
            <person name="Pelletier E."/>
            <person name="Niang G."/>
            <person name="Scheremetjew M."/>
            <person name="Finn R."/>
            <person name="Kale V."/>
            <person name="Holt S."/>
            <person name="Cochrane G."/>
            <person name="Meng A."/>
            <person name="Brown T."/>
            <person name="Cohen L."/>
        </authorList>
    </citation>
    <scope>NUCLEOTIDE SEQUENCE</scope>
    <source>
        <strain evidence="2">CCMP147</strain>
    </source>
</reference>
<keyword evidence="1" id="KW-0732">Signal</keyword>
<feature type="chain" id="PRO_5030800768" description="Secreted protein" evidence="1">
    <location>
        <begin position="25"/>
        <end position="176"/>
    </location>
</feature>
<proteinExistence type="predicted"/>
<evidence type="ECO:0008006" key="3">
    <source>
        <dbReference type="Google" id="ProtNLM"/>
    </source>
</evidence>
<gene>
    <name evidence="2" type="ORF">TDUB1175_LOCUS6151</name>
</gene>
<feature type="signal peptide" evidence="1">
    <location>
        <begin position="1"/>
        <end position="24"/>
    </location>
</feature>
<dbReference type="EMBL" id="HBED01012355">
    <property type="protein sequence ID" value="CAD8302891.1"/>
    <property type="molecule type" value="Transcribed_RNA"/>
</dbReference>
<evidence type="ECO:0000313" key="2">
    <source>
        <dbReference type="EMBL" id="CAD8302891.1"/>
    </source>
</evidence>
<evidence type="ECO:0000256" key="1">
    <source>
        <dbReference type="SAM" id="SignalP"/>
    </source>
</evidence>
<accession>A0A7R9VSJ3</accession>
<sequence length="176" mass="19761">MKLSECILVSITFSLMMAFHGADATEETSVPEAVRSLRGGNDLHTDANEGAFLMPEIIGDGSGNDEGGADGRILSSTTNSYEYKYQKKKWSWSKMKNVWKNTDYRWCVERRDGNICMPETIGMLEVWDDDRIKHIGNGKPIACKNRNDIGDGSCKKDSTYEVAWVCGGQKFHVYQC</sequence>
<name>A0A7R9VSJ3_9STRA</name>
<protein>
    <recommendedName>
        <fullName evidence="3">Secreted protein</fullName>
    </recommendedName>
</protein>
<organism evidence="2">
    <name type="scientific">Pseudictyota dubia</name>
    <dbReference type="NCBI Taxonomy" id="2749911"/>
    <lineage>
        <taxon>Eukaryota</taxon>
        <taxon>Sar</taxon>
        <taxon>Stramenopiles</taxon>
        <taxon>Ochrophyta</taxon>
        <taxon>Bacillariophyta</taxon>
        <taxon>Mediophyceae</taxon>
        <taxon>Biddulphiophycidae</taxon>
        <taxon>Eupodiscales</taxon>
        <taxon>Odontellaceae</taxon>
        <taxon>Pseudictyota</taxon>
    </lineage>
</organism>